<feature type="non-terminal residue" evidence="1">
    <location>
        <position position="66"/>
    </location>
</feature>
<organism evidence="1 2">
    <name type="scientific">Gigaspora margarita</name>
    <dbReference type="NCBI Taxonomy" id="4874"/>
    <lineage>
        <taxon>Eukaryota</taxon>
        <taxon>Fungi</taxon>
        <taxon>Fungi incertae sedis</taxon>
        <taxon>Mucoromycota</taxon>
        <taxon>Glomeromycotina</taxon>
        <taxon>Glomeromycetes</taxon>
        <taxon>Diversisporales</taxon>
        <taxon>Gigasporaceae</taxon>
        <taxon>Gigaspora</taxon>
    </lineage>
</organism>
<dbReference type="EMBL" id="CAJVQB010104409">
    <property type="protein sequence ID" value="CAG8851127.1"/>
    <property type="molecule type" value="Genomic_DNA"/>
</dbReference>
<evidence type="ECO:0000313" key="1">
    <source>
        <dbReference type="EMBL" id="CAG8851127.1"/>
    </source>
</evidence>
<dbReference type="Proteomes" id="UP000789901">
    <property type="component" value="Unassembled WGS sequence"/>
</dbReference>
<protein>
    <submittedName>
        <fullName evidence="1">1398_t:CDS:1</fullName>
    </submittedName>
</protein>
<evidence type="ECO:0000313" key="2">
    <source>
        <dbReference type="Proteomes" id="UP000789901"/>
    </source>
</evidence>
<gene>
    <name evidence="1" type="ORF">GMARGA_LOCUS40575</name>
</gene>
<accession>A0ABN7XBQ7</accession>
<reference evidence="1 2" key="1">
    <citation type="submission" date="2021-06" db="EMBL/GenBank/DDBJ databases">
        <authorList>
            <person name="Kallberg Y."/>
            <person name="Tangrot J."/>
            <person name="Rosling A."/>
        </authorList>
    </citation>
    <scope>NUCLEOTIDE SEQUENCE [LARGE SCALE GENOMIC DNA]</scope>
    <source>
        <strain evidence="1 2">120-4 pot B 10/14</strain>
    </source>
</reference>
<feature type="non-terminal residue" evidence="1">
    <location>
        <position position="1"/>
    </location>
</feature>
<sequence length="66" mass="7647">DILLECFFYELINGPYFNHLSNSADISIQQHIESLMKLIGVNFQFYDPKTPGTKFKWTPLIGPVKK</sequence>
<name>A0ABN7XBQ7_GIGMA</name>
<keyword evidence="2" id="KW-1185">Reference proteome</keyword>
<proteinExistence type="predicted"/>
<comment type="caution">
    <text evidence="1">The sequence shown here is derived from an EMBL/GenBank/DDBJ whole genome shotgun (WGS) entry which is preliminary data.</text>
</comment>